<reference evidence="3" key="1">
    <citation type="submission" date="2022-03" db="EMBL/GenBank/DDBJ databases">
        <title>Draft genome sequence of Aduncisulcus paluster, a free-living microaerophilic Fornicata.</title>
        <authorList>
            <person name="Yuyama I."/>
            <person name="Kume K."/>
            <person name="Tamura T."/>
            <person name="Inagaki Y."/>
            <person name="Hashimoto T."/>
        </authorList>
    </citation>
    <scope>NUCLEOTIDE SEQUENCE</scope>
    <source>
        <strain evidence="3">NY0171</strain>
    </source>
</reference>
<gene>
    <name evidence="3" type="ORF">ADUPG1_000764</name>
</gene>
<sequence>MDTAGTTDSQEKRELYTKYRRMQGDHKSYAEETQKIVRQQKMLIEGLTYENQILETRLAHETQASKSHSSKDGLQRVSKLRKNKQDLLAQISALGDDVSHHRQMLKDFLGRLNELRKRKSRVSGRKVTDGALERKRKILEGRLEQAITSLNKKLANTKVLRETIENLRKERSFFDRSIRKLQYEEDSTQKRIDEAIDGSNSAYAHREQL</sequence>
<dbReference type="EMBL" id="BQXS01000391">
    <property type="protein sequence ID" value="GKT28614.1"/>
    <property type="molecule type" value="Genomic_DNA"/>
</dbReference>
<protein>
    <submittedName>
        <fullName evidence="3">Outer Dynein Arm Docking Complex</fullName>
    </submittedName>
</protein>
<feature type="non-terminal residue" evidence="3">
    <location>
        <position position="209"/>
    </location>
</feature>
<dbReference type="PANTHER" id="PTHR21694">
    <property type="entry name" value="COILED-COIL DOMAIN-CONTAINING PROTEIN 63"/>
    <property type="match status" value="1"/>
</dbReference>
<evidence type="ECO:0000256" key="1">
    <source>
        <dbReference type="ARBA" id="ARBA00023054"/>
    </source>
</evidence>
<dbReference type="InterPro" id="IPR049258">
    <property type="entry name" value="ODAD1_CC"/>
</dbReference>
<evidence type="ECO:0000313" key="3">
    <source>
        <dbReference type="EMBL" id="GKT28614.1"/>
    </source>
</evidence>
<dbReference type="PANTHER" id="PTHR21694:SF18">
    <property type="entry name" value="COILED-COIL DOMAIN-CONTAINING PROTEIN 63"/>
    <property type="match status" value="1"/>
</dbReference>
<name>A0ABQ5K7T9_9EUKA</name>
<dbReference type="Pfam" id="PF21773">
    <property type="entry name" value="ODAD1_CC"/>
    <property type="match status" value="1"/>
</dbReference>
<evidence type="ECO:0000313" key="4">
    <source>
        <dbReference type="Proteomes" id="UP001057375"/>
    </source>
</evidence>
<evidence type="ECO:0000259" key="2">
    <source>
        <dbReference type="Pfam" id="PF21773"/>
    </source>
</evidence>
<accession>A0ABQ5K7T9</accession>
<comment type="caution">
    <text evidence="3">The sequence shown here is derived from an EMBL/GenBank/DDBJ whole genome shotgun (WGS) entry which is preliminary data.</text>
</comment>
<keyword evidence="1" id="KW-0175">Coiled coil</keyword>
<dbReference type="InterPro" id="IPR051876">
    <property type="entry name" value="ODA-DC/CCD"/>
</dbReference>
<dbReference type="Proteomes" id="UP001057375">
    <property type="component" value="Unassembled WGS sequence"/>
</dbReference>
<organism evidence="3 4">
    <name type="scientific">Aduncisulcus paluster</name>
    <dbReference type="NCBI Taxonomy" id="2918883"/>
    <lineage>
        <taxon>Eukaryota</taxon>
        <taxon>Metamonada</taxon>
        <taxon>Carpediemonas-like organisms</taxon>
        <taxon>Aduncisulcus</taxon>
    </lineage>
</organism>
<keyword evidence="4" id="KW-1185">Reference proteome</keyword>
<feature type="domain" description="ODAD1 central coiled coil region" evidence="2">
    <location>
        <begin position="134"/>
        <end position="208"/>
    </location>
</feature>
<proteinExistence type="predicted"/>